<comment type="caution">
    <text evidence="2">The sequence shown here is derived from an EMBL/GenBank/DDBJ whole genome shotgun (WGS) entry which is preliminary data.</text>
</comment>
<dbReference type="STRING" id="243061.AWC25_01185"/>
<accession>A0A1E3SNB2</accession>
<keyword evidence="3" id="KW-1185">Reference proteome</keyword>
<proteinExistence type="predicted"/>
<dbReference type="Pfam" id="PF12840">
    <property type="entry name" value="HTH_20"/>
    <property type="match status" value="1"/>
</dbReference>
<evidence type="ECO:0000256" key="1">
    <source>
        <dbReference type="SAM" id="MobiDB-lite"/>
    </source>
</evidence>
<dbReference type="Proteomes" id="UP000094224">
    <property type="component" value="Unassembled WGS sequence"/>
</dbReference>
<evidence type="ECO:0000313" key="2">
    <source>
        <dbReference type="EMBL" id="ODR03579.1"/>
    </source>
</evidence>
<organism evidence="2 3">
    <name type="scientific">Mycobacterium sherrisii</name>
    <dbReference type="NCBI Taxonomy" id="243061"/>
    <lineage>
        <taxon>Bacteria</taxon>
        <taxon>Bacillati</taxon>
        <taxon>Actinomycetota</taxon>
        <taxon>Actinomycetes</taxon>
        <taxon>Mycobacteriales</taxon>
        <taxon>Mycobacteriaceae</taxon>
        <taxon>Mycobacterium</taxon>
        <taxon>Mycobacterium simiae complex</taxon>
    </lineage>
</organism>
<dbReference type="Gene3D" id="1.10.10.10">
    <property type="entry name" value="Winged helix-like DNA-binding domain superfamily/Winged helix DNA-binding domain"/>
    <property type="match status" value="1"/>
</dbReference>
<dbReference type="InterPro" id="IPR036390">
    <property type="entry name" value="WH_DNA-bd_sf"/>
</dbReference>
<dbReference type="InterPro" id="IPR011991">
    <property type="entry name" value="ArsR-like_HTH"/>
</dbReference>
<dbReference type="SUPFAM" id="SSF46785">
    <property type="entry name" value="Winged helix' DNA-binding domain"/>
    <property type="match status" value="1"/>
</dbReference>
<dbReference type="EMBL" id="MIHC01000044">
    <property type="protein sequence ID" value="ODR03579.1"/>
    <property type="molecule type" value="Genomic_DNA"/>
</dbReference>
<sequence length="236" mass="25591">MSNVSGRSRRPSRPGAGSEPGESANRRRQVLRTLRAAREPLTILAIADALGVHPNTVRFHLDSLVAAGQVEQVGPGRKGPGRPPLIFRAVRQMDRGGTRHYEVLAEILTAALAGDKDPGAKALAAGRAWGRRLDPGTAPRPAETPEQAIDRLMDLLDRLGFAPERRRETGAQQVGLRHCPFLEIAENRSIVVCSVHLGLMQGALESWAAPVTAERLEAFVEPDLCLAHLELQEAPR</sequence>
<dbReference type="InterPro" id="IPR036388">
    <property type="entry name" value="WH-like_DNA-bd_sf"/>
</dbReference>
<evidence type="ECO:0000313" key="3">
    <source>
        <dbReference type="Proteomes" id="UP000094224"/>
    </source>
</evidence>
<reference evidence="3" key="1">
    <citation type="submission" date="2016-09" db="EMBL/GenBank/DDBJ databases">
        <authorList>
            <person name="Greninger A.L."/>
            <person name="Jerome K.R."/>
            <person name="Mcnair B."/>
            <person name="Wallis C."/>
            <person name="Fang F."/>
        </authorList>
    </citation>
    <scope>NUCLEOTIDE SEQUENCE [LARGE SCALE GENOMIC DNA]</scope>
    <source>
        <strain evidence="3">BC1_M4</strain>
    </source>
</reference>
<dbReference type="RefSeq" id="WP_069402242.1">
    <property type="nucleotide sequence ID" value="NZ_MIHC01000044.1"/>
</dbReference>
<feature type="region of interest" description="Disordered" evidence="1">
    <location>
        <begin position="1"/>
        <end position="27"/>
    </location>
</feature>
<dbReference type="AlphaFoldDB" id="A0A1E3SNB2"/>
<feature type="compositionally biased region" description="Low complexity" evidence="1">
    <location>
        <begin position="13"/>
        <end position="23"/>
    </location>
</feature>
<dbReference type="CDD" id="cd00090">
    <property type="entry name" value="HTH_ARSR"/>
    <property type="match status" value="1"/>
</dbReference>
<name>A0A1E3SNB2_9MYCO</name>
<gene>
    <name evidence="2" type="ORF">BHQ21_21095</name>
</gene>
<protein>
    <submittedName>
        <fullName evidence="2">Transcriptional regulator</fullName>
    </submittedName>
</protein>